<evidence type="ECO:0000259" key="3">
    <source>
        <dbReference type="PROSITE" id="PS50011"/>
    </source>
</evidence>
<organism evidence="4 5">
    <name type="scientific">Cimex lectularius</name>
    <name type="common">Bed bug</name>
    <name type="synonym">Acanthia lectularia</name>
    <dbReference type="NCBI Taxonomy" id="79782"/>
    <lineage>
        <taxon>Eukaryota</taxon>
        <taxon>Metazoa</taxon>
        <taxon>Ecdysozoa</taxon>
        <taxon>Arthropoda</taxon>
        <taxon>Hexapoda</taxon>
        <taxon>Insecta</taxon>
        <taxon>Pterygota</taxon>
        <taxon>Neoptera</taxon>
        <taxon>Paraneoptera</taxon>
        <taxon>Hemiptera</taxon>
        <taxon>Heteroptera</taxon>
        <taxon>Panheteroptera</taxon>
        <taxon>Cimicomorpha</taxon>
        <taxon>Cimicidae</taxon>
        <taxon>Cimex</taxon>
    </lineage>
</organism>
<dbReference type="InterPro" id="IPR001245">
    <property type="entry name" value="Ser-Thr/Tyr_kinase_cat_dom"/>
</dbReference>
<name>A0A8I6RV51_CIMLE</name>
<feature type="region of interest" description="Disordered" evidence="1">
    <location>
        <begin position="1641"/>
        <end position="1672"/>
    </location>
</feature>
<dbReference type="OMA" id="MTERNAY"/>
<dbReference type="RefSeq" id="XP_014252192.1">
    <property type="nucleotide sequence ID" value="XM_014396706.2"/>
</dbReference>
<feature type="compositionally biased region" description="Polar residues" evidence="1">
    <location>
        <begin position="1780"/>
        <end position="1797"/>
    </location>
</feature>
<accession>A0A8I6RV51</accession>
<dbReference type="OrthoDB" id="5973359at2759"/>
<evidence type="ECO:0000256" key="2">
    <source>
        <dbReference type="SAM" id="SignalP"/>
    </source>
</evidence>
<feature type="compositionally biased region" description="Polar residues" evidence="1">
    <location>
        <begin position="1648"/>
        <end position="1661"/>
    </location>
</feature>
<dbReference type="PROSITE" id="PS00109">
    <property type="entry name" value="PROTEIN_KINASE_TYR"/>
    <property type="match status" value="1"/>
</dbReference>
<dbReference type="InterPro" id="IPR000719">
    <property type="entry name" value="Prot_kinase_dom"/>
</dbReference>
<dbReference type="GO" id="GO:0005524">
    <property type="term" value="F:ATP binding"/>
    <property type="evidence" value="ECO:0007669"/>
    <property type="project" value="InterPro"/>
</dbReference>
<feature type="domain" description="Protein kinase" evidence="3">
    <location>
        <begin position="134"/>
        <end position="399"/>
    </location>
</feature>
<dbReference type="PRINTS" id="PR00109">
    <property type="entry name" value="TYRKINASE"/>
</dbReference>
<feature type="region of interest" description="Disordered" evidence="1">
    <location>
        <begin position="1557"/>
        <end position="1593"/>
    </location>
</feature>
<dbReference type="KEGG" id="clec:106668161"/>
<feature type="region of interest" description="Disordered" evidence="1">
    <location>
        <begin position="1482"/>
        <end position="1505"/>
    </location>
</feature>
<dbReference type="Gene3D" id="1.10.510.10">
    <property type="entry name" value="Transferase(Phosphotransferase) domain 1"/>
    <property type="match status" value="1"/>
</dbReference>
<dbReference type="GO" id="GO:0004672">
    <property type="term" value="F:protein kinase activity"/>
    <property type="evidence" value="ECO:0007669"/>
    <property type="project" value="InterPro"/>
</dbReference>
<feature type="compositionally biased region" description="Basic and acidic residues" evidence="1">
    <location>
        <begin position="1054"/>
        <end position="1078"/>
    </location>
</feature>
<dbReference type="EnsemblMetazoa" id="XM_014396706.2">
    <property type="protein sequence ID" value="XP_014252192.1"/>
    <property type="gene ID" value="LOC106668161"/>
</dbReference>
<feature type="region of interest" description="Disordered" evidence="1">
    <location>
        <begin position="840"/>
        <end position="865"/>
    </location>
</feature>
<dbReference type="GeneID" id="106668161"/>
<dbReference type="InterPro" id="IPR008266">
    <property type="entry name" value="Tyr_kinase_AS"/>
</dbReference>
<dbReference type="SUPFAM" id="SSF56112">
    <property type="entry name" value="Protein kinase-like (PK-like)"/>
    <property type="match status" value="1"/>
</dbReference>
<feature type="signal peptide" evidence="2">
    <location>
        <begin position="1"/>
        <end position="17"/>
    </location>
</feature>
<keyword evidence="2" id="KW-0732">Signal</keyword>
<dbReference type="Proteomes" id="UP000494040">
    <property type="component" value="Unassembled WGS sequence"/>
</dbReference>
<evidence type="ECO:0000256" key="1">
    <source>
        <dbReference type="SAM" id="MobiDB-lite"/>
    </source>
</evidence>
<feature type="compositionally biased region" description="Acidic residues" evidence="1">
    <location>
        <begin position="1756"/>
        <end position="1776"/>
    </location>
</feature>
<proteinExistence type="predicted"/>
<dbReference type="PANTHER" id="PTHR24417:SF7">
    <property type="entry name" value="CHROMATIN MODIFICATION-RELATED PROTEIN EAF1"/>
    <property type="match status" value="1"/>
</dbReference>
<feature type="compositionally biased region" description="Basic and acidic residues" evidence="1">
    <location>
        <begin position="1727"/>
        <end position="1737"/>
    </location>
</feature>
<dbReference type="Pfam" id="PF07714">
    <property type="entry name" value="PK_Tyr_Ser-Thr"/>
    <property type="match status" value="1"/>
</dbReference>
<dbReference type="InterPro" id="IPR011009">
    <property type="entry name" value="Kinase-like_dom_sf"/>
</dbReference>
<dbReference type="PANTHER" id="PTHR24417">
    <property type="entry name" value="SERINE/THREONINE-PROTEIN KINASE LMTK1"/>
    <property type="match status" value="1"/>
</dbReference>
<feature type="region of interest" description="Disordered" evidence="1">
    <location>
        <begin position="1686"/>
        <end position="1804"/>
    </location>
</feature>
<feature type="chain" id="PRO_5035186865" description="Protein kinase domain-containing protein" evidence="2">
    <location>
        <begin position="18"/>
        <end position="1994"/>
    </location>
</feature>
<protein>
    <recommendedName>
        <fullName evidence="3">Protein kinase domain-containing protein</fullName>
    </recommendedName>
</protein>
<dbReference type="PROSITE" id="PS50011">
    <property type="entry name" value="PROTEIN_KINASE_DOM"/>
    <property type="match status" value="1"/>
</dbReference>
<evidence type="ECO:0000313" key="4">
    <source>
        <dbReference type="EnsemblMetazoa" id="XP_014252192.1"/>
    </source>
</evidence>
<feature type="region of interest" description="Disordered" evidence="1">
    <location>
        <begin position="1178"/>
        <end position="1199"/>
    </location>
</feature>
<evidence type="ECO:0000313" key="5">
    <source>
        <dbReference type="Proteomes" id="UP000494040"/>
    </source>
</evidence>
<feature type="region of interest" description="Disordered" evidence="1">
    <location>
        <begin position="1054"/>
        <end position="1081"/>
    </location>
</feature>
<feature type="compositionally biased region" description="Polar residues" evidence="1">
    <location>
        <begin position="848"/>
        <end position="859"/>
    </location>
</feature>
<reference evidence="4" key="1">
    <citation type="submission" date="2022-01" db="UniProtKB">
        <authorList>
            <consortium name="EnsemblMetazoa"/>
        </authorList>
    </citation>
    <scope>IDENTIFICATION</scope>
</reference>
<feature type="compositionally biased region" description="Basic and acidic residues" evidence="1">
    <location>
        <begin position="1482"/>
        <end position="1503"/>
    </location>
</feature>
<sequence length="1994" mass="225148">MVLRKILAIGFIPFALGYPIRTQDVPTVNLALAAAFLLTGVVSVALCLCCKKRRDGFKEFNNPRSSNNIGFTNALATEVTVFPPLGASVQRQELALVPPVNSEPTSKPPGYSNASANISDWFTDQNGNFPRQQIFYQKEMGSGWFGKVMEGEVRGTKVAVRILKDGSDPEEKSHFLNEAKPFRDLHHKNIARLFGKCLEQEPYLLIFELYENRDLKNFLLVNSNSKDALFKQGICLKLMTDVSEGVNFMNKNGFIHLDLAARNCIVAPDLTVKIGDYGLGIDLYKNEYYHTGGIAVPIRWCAPETISFTSSHIETKQVTVNANVWSLAVILWEIAEFGKLPYSDLSDDEVISKVFGEEMLLLPQPNCLSGQYLYSIMQICWRMENRATTEQVISMLQYLKTNPFQESDFESRWRKLKPNTVPIVDNHTPIHSPRHTELAQRPKLQTKMEFDSGVDLEIKPSDENPDSCKMSTPMTISPQLSVTSEDIFQTSQKKSPSLTNLKGSLEDVQFDSWLQGVEQKTEEDRTFVKNISEAIKNLDETLALEKTSSSSADSSMECQKKPSVEFKLGPTSLERYEFGSDTEDETWRHRIERGEFTEKVKEKSKSVTDLMVLTHIDSEESENDSLPSLTRQYALKRNGTKMTTYTGIGFSSEGNIRNAILREELEEKLRSLTIWKNDDSSLLSIGKNSFLVKYDEKENKTAEENLESLLPISDKADQRDEIKTFLENEKLDSSKSQDEQSFLVKAASETTFDKIKNCDKTETGIVNSENVDSVNSKEVNVESSEAAYKNETAEKHSSQEDCVPKIIITESELQPEIEEPEEQVEVSFKPRKFVFICRESEDSDTESANESVQINQPEVQNEPDSKLESSVILGSCEEHTLDFFKGLKTTFSPSEQFSDEEVNVKDWPVTPIKEANILDEEDEPEQRVVKTEVKKEERFISPLNIDSPKRIKSDLKCPIQSALRQHNSKVSKSKSLDSGLSTEHKLSEIPVFNMAEYVSEEYNHNGSFDSYFSIDSGHSSERCIDQDKQMNDLKNRLEDVMKYTDDFQLRSSEDEYGGKLLTPDDERSSDSGFRDKGSLSESVEDTCDEKYNLEDIDAELDDYTLKSNDKDELKYYEQFVNETPQNIEGWFLHPKQESEKKENGWVSLSTEDEEQQVLTIDDEFVNAIRNELKEKLPCAQQTSKVEEESSPEQETTDSIQFTYPAQLSPILEEQESNQSSLVIDDNLPVLILPPVEPAIDTFKEDMIKEIVFKDTPDKDPIIIEDLEEGKEIILPSDNFPVEDDVIMIDTETNEVTLIESPKPQSHLAFVLPRKINENFKDDDSIGVNSETYILSPDNAPLSPDISIGSDTLSSPENNMSGLYMSPCSIRSDLFDSGPPSLPFDLGQSMEEVEEISIGKPNNEAVEIMQDLIDAGIIKKTDIVKDDELIEKDVSDPCSVEPACSYKDETEELIRTNFEDIKNEYVEESNNIQVLKYEKIEEKSNGTVESPDKSELKGETKDSTEAPVIVVEEETPKHKKAEHEIDLLLEKPMSMKNASEKELEKKKSDESWLKDLFFQSEQKTPEGELPNKNWPTSEELMSPSGSDEKGLAAKPNITSTLALLSPDVSSNDSKCQSLMSSFASTPTYEDTKLLQDSLSDSSKEYSVKATPTSLSIGTSSITVPMPSPEDAEKGWRPTICQLMELTDQAEGEEMTTSFIEPDENGTYTPDWESDTSDDHSSSSSGEFVWKEGDKDELLRGTADTICLLQEPSKMERIDEEEENTTDTDDDTSSEESGTEFVPSTWNPNATPIKSSLKSPNKVKSEGKRVVFEKEKYQCVYKYPREEVEEEEEINTQASSFSDYSTFGAYSSEVRDFTMEDWDLGDVEIQTANEPDSDIEDQGNTKKHQDYDFYRLNYNMGPHLITDDGEFYISSSSRAFDWSDSDGSEFFPGRESEEIINFSPNASDLTPLNLGELRHTKDTLRLELPTLIRHSEKAEACVLDSGIDTASPQQEK</sequence>
<dbReference type="CDD" id="cd00192">
    <property type="entry name" value="PTKc"/>
    <property type="match status" value="1"/>
</dbReference>
<keyword evidence="5" id="KW-1185">Reference proteome</keyword>